<keyword evidence="1" id="KW-1133">Transmembrane helix</keyword>
<reference evidence="2 3" key="1">
    <citation type="submission" date="2019-02" db="EMBL/GenBank/DDBJ databases">
        <title>Genomic Encyclopedia of Type Strains, Phase IV (KMG-IV): sequencing the most valuable type-strain genomes for metagenomic binning, comparative biology and taxonomic classification.</title>
        <authorList>
            <person name="Goeker M."/>
        </authorList>
    </citation>
    <scope>NUCLEOTIDE SEQUENCE [LARGE SCALE GENOMIC DNA]</scope>
    <source>
        <strain evidence="2 3">DSM 17196</strain>
    </source>
</reference>
<keyword evidence="1" id="KW-0472">Membrane</keyword>
<dbReference type="AlphaFoldDB" id="A0A4Q7PFB8"/>
<gene>
    <name evidence="2" type="ORF">EV197_0362</name>
</gene>
<keyword evidence="1" id="KW-0812">Transmembrane</keyword>
<dbReference type="Proteomes" id="UP000292262">
    <property type="component" value="Unassembled WGS sequence"/>
</dbReference>
<evidence type="ECO:0000313" key="3">
    <source>
        <dbReference type="Proteomes" id="UP000292262"/>
    </source>
</evidence>
<comment type="caution">
    <text evidence="2">The sequence shown here is derived from an EMBL/GenBank/DDBJ whole genome shotgun (WGS) entry which is preliminary data.</text>
</comment>
<dbReference type="EMBL" id="SGXE01000001">
    <property type="protein sequence ID" value="RZS99154.1"/>
    <property type="molecule type" value="Genomic_DNA"/>
</dbReference>
<keyword evidence="3" id="KW-1185">Reference proteome</keyword>
<sequence length="48" mass="5960">MTYLDFSFPVLLWQLLNVLFFMGVLYFVYKLYVMSKRIYKKVVEEDLR</sequence>
<name>A0A4Q7PFB8_9FLAO</name>
<evidence type="ECO:0000256" key="1">
    <source>
        <dbReference type="SAM" id="Phobius"/>
    </source>
</evidence>
<organism evidence="2 3">
    <name type="scientific">Aquimarina brevivitae</name>
    <dbReference type="NCBI Taxonomy" id="323412"/>
    <lineage>
        <taxon>Bacteria</taxon>
        <taxon>Pseudomonadati</taxon>
        <taxon>Bacteroidota</taxon>
        <taxon>Flavobacteriia</taxon>
        <taxon>Flavobacteriales</taxon>
        <taxon>Flavobacteriaceae</taxon>
        <taxon>Aquimarina</taxon>
    </lineage>
</organism>
<proteinExistence type="predicted"/>
<feature type="transmembrane region" description="Helical" evidence="1">
    <location>
        <begin position="12"/>
        <end position="32"/>
    </location>
</feature>
<evidence type="ECO:0000313" key="2">
    <source>
        <dbReference type="EMBL" id="RZS99154.1"/>
    </source>
</evidence>
<protein>
    <submittedName>
        <fullName evidence="2">Uncharacterized protein</fullName>
    </submittedName>
</protein>
<accession>A0A4Q7PFB8</accession>